<dbReference type="Pfam" id="PF14172">
    <property type="entry name" value="DUF4309"/>
    <property type="match status" value="1"/>
</dbReference>
<dbReference type="PROSITE" id="PS51257">
    <property type="entry name" value="PROKAR_LIPOPROTEIN"/>
    <property type="match status" value="1"/>
</dbReference>
<feature type="signal peptide" evidence="2">
    <location>
        <begin position="1"/>
        <end position="23"/>
    </location>
</feature>
<feature type="compositionally biased region" description="Basic and acidic residues" evidence="1">
    <location>
        <begin position="51"/>
        <end position="68"/>
    </location>
</feature>
<sequence length="228" mass="25381">MKKFNKKLSLLIIMALCSVIISGCSNSNKSVNDTRDTTQTNNETSNTTDQSKTEENKLLENKNEDSSKTENNQDSILKNIKTLAEEGKIINSDFADKSFNISDVEKKLGKADNAEWVTDAKGYYSTYSKYKVVFGSNKGGRIFEVRSFDSSLNNISLSNVEKYFGSPNHNVTVNNEKILGYVAGADYKILFVFKVGADSKEDPKLDHYSVLYPQGTVNSMAGDSGREW</sequence>
<evidence type="ECO:0008006" key="5">
    <source>
        <dbReference type="Google" id="ProtNLM"/>
    </source>
</evidence>
<evidence type="ECO:0000313" key="4">
    <source>
        <dbReference type="Proteomes" id="UP000011728"/>
    </source>
</evidence>
<dbReference type="eggNOG" id="COG4219">
    <property type="taxonomic scope" value="Bacteria"/>
</dbReference>
<evidence type="ECO:0000256" key="2">
    <source>
        <dbReference type="SAM" id="SignalP"/>
    </source>
</evidence>
<organism evidence="3 4">
    <name type="scientific">Clostridium saccharoperbutylacetonicum N1-4(HMT)</name>
    <dbReference type="NCBI Taxonomy" id="931276"/>
    <lineage>
        <taxon>Bacteria</taxon>
        <taxon>Bacillati</taxon>
        <taxon>Bacillota</taxon>
        <taxon>Clostridia</taxon>
        <taxon>Eubacteriales</taxon>
        <taxon>Clostridiaceae</taxon>
        <taxon>Clostridium</taxon>
    </lineage>
</organism>
<dbReference type="OrthoDB" id="9762883at2"/>
<dbReference type="PATRIC" id="fig|931276.5.peg.4025"/>
<feature type="region of interest" description="Disordered" evidence="1">
    <location>
        <begin position="28"/>
        <end position="73"/>
    </location>
</feature>
<name>M1MNJ5_9CLOT</name>
<dbReference type="InterPro" id="IPR025453">
    <property type="entry name" value="DUF4309"/>
</dbReference>
<reference evidence="3 4" key="1">
    <citation type="submission" date="2013-02" db="EMBL/GenBank/DDBJ databases">
        <title>Genome sequence of Clostridium saccharoperbutylacetonicum N1-4(HMT).</title>
        <authorList>
            <person name="Poehlein A."/>
            <person name="Daniel R."/>
        </authorList>
    </citation>
    <scope>NUCLEOTIDE SEQUENCE [LARGE SCALE GENOMIC DNA]</scope>
    <source>
        <strain evidence="4">N1-4(HMT)</strain>
    </source>
</reference>
<keyword evidence="4" id="KW-1185">Reference proteome</keyword>
<dbReference type="STRING" id="36745.CLSAP_37580"/>
<proteinExistence type="predicted"/>
<dbReference type="Proteomes" id="UP000011728">
    <property type="component" value="Chromosome"/>
</dbReference>
<gene>
    <name evidence="3" type="ORF">Cspa_c39910</name>
</gene>
<evidence type="ECO:0000256" key="1">
    <source>
        <dbReference type="SAM" id="MobiDB-lite"/>
    </source>
</evidence>
<dbReference type="KEGG" id="csr:Cspa_c39910"/>
<keyword evidence="2" id="KW-0732">Signal</keyword>
<accession>M1MNJ5</accession>
<feature type="compositionally biased region" description="Low complexity" evidence="1">
    <location>
        <begin position="37"/>
        <end position="50"/>
    </location>
</feature>
<protein>
    <recommendedName>
        <fullName evidence="5">DUF4309 domain-containing protein</fullName>
    </recommendedName>
</protein>
<evidence type="ECO:0000313" key="3">
    <source>
        <dbReference type="EMBL" id="AGF57748.1"/>
    </source>
</evidence>
<dbReference type="RefSeq" id="WP_015394061.1">
    <property type="nucleotide sequence ID" value="NC_020291.1"/>
</dbReference>
<dbReference type="EMBL" id="CP004121">
    <property type="protein sequence ID" value="AGF57748.1"/>
    <property type="molecule type" value="Genomic_DNA"/>
</dbReference>
<dbReference type="HOGENOM" id="CLU_106616_0_0_9"/>
<feature type="chain" id="PRO_5039548582" description="DUF4309 domain-containing protein" evidence="2">
    <location>
        <begin position="24"/>
        <end position="228"/>
    </location>
</feature>
<dbReference type="AlphaFoldDB" id="M1MNJ5"/>